<evidence type="ECO:0000313" key="7">
    <source>
        <dbReference type="Proteomes" id="UP001597041"/>
    </source>
</evidence>
<keyword evidence="2" id="KW-0238">DNA-binding</keyword>
<dbReference type="Pfam" id="PF01380">
    <property type="entry name" value="SIS"/>
    <property type="match status" value="1"/>
</dbReference>
<dbReference type="InterPro" id="IPR046348">
    <property type="entry name" value="SIS_dom_sf"/>
</dbReference>
<dbReference type="CDD" id="cd05013">
    <property type="entry name" value="SIS_RpiR"/>
    <property type="match status" value="1"/>
</dbReference>
<dbReference type="RefSeq" id="WP_379593810.1">
    <property type="nucleotide sequence ID" value="NZ_JBHTKK010000025.1"/>
</dbReference>
<dbReference type="SUPFAM" id="SSF53697">
    <property type="entry name" value="SIS domain"/>
    <property type="match status" value="1"/>
</dbReference>
<dbReference type="Pfam" id="PF01418">
    <property type="entry name" value="HTH_6"/>
    <property type="match status" value="1"/>
</dbReference>
<dbReference type="Gene3D" id="3.40.50.10490">
    <property type="entry name" value="Glucose-6-phosphate isomerase like protein, domain 1"/>
    <property type="match status" value="1"/>
</dbReference>
<dbReference type="SUPFAM" id="SSF46689">
    <property type="entry name" value="Homeodomain-like"/>
    <property type="match status" value="1"/>
</dbReference>
<keyword evidence="7" id="KW-1185">Reference proteome</keyword>
<dbReference type="PROSITE" id="PS51464">
    <property type="entry name" value="SIS"/>
    <property type="match status" value="1"/>
</dbReference>
<protein>
    <submittedName>
        <fullName evidence="6">MurR/RpiR family transcriptional regulator</fullName>
    </submittedName>
</protein>
<name>A0ABW3NIK6_9BACI</name>
<dbReference type="EMBL" id="JBHTKK010000025">
    <property type="protein sequence ID" value="MFD1067642.1"/>
    <property type="molecule type" value="Genomic_DNA"/>
</dbReference>
<dbReference type="Gene3D" id="1.10.10.10">
    <property type="entry name" value="Winged helix-like DNA-binding domain superfamily/Winged helix DNA-binding domain"/>
    <property type="match status" value="1"/>
</dbReference>
<dbReference type="PANTHER" id="PTHR30514:SF18">
    <property type="entry name" value="RPIR-FAMILY TRANSCRIPTIONAL REGULATOR"/>
    <property type="match status" value="1"/>
</dbReference>
<gene>
    <name evidence="6" type="ORF">ACFQ19_16660</name>
</gene>
<dbReference type="InterPro" id="IPR035472">
    <property type="entry name" value="RpiR-like_SIS"/>
</dbReference>
<feature type="domain" description="HTH rpiR-type" evidence="4">
    <location>
        <begin position="1"/>
        <end position="77"/>
    </location>
</feature>
<evidence type="ECO:0000259" key="5">
    <source>
        <dbReference type="PROSITE" id="PS51464"/>
    </source>
</evidence>
<organism evidence="6 7">
    <name type="scientific">Oceanobacillus locisalsi</name>
    <dbReference type="NCBI Taxonomy" id="546107"/>
    <lineage>
        <taxon>Bacteria</taxon>
        <taxon>Bacillati</taxon>
        <taxon>Bacillota</taxon>
        <taxon>Bacilli</taxon>
        <taxon>Bacillales</taxon>
        <taxon>Bacillaceae</taxon>
        <taxon>Oceanobacillus</taxon>
    </lineage>
</organism>
<evidence type="ECO:0000256" key="2">
    <source>
        <dbReference type="ARBA" id="ARBA00023125"/>
    </source>
</evidence>
<comment type="caution">
    <text evidence="6">The sequence shown here is derived from an EMBL/GenBank/DDBJ whole genome shotgun (WGS) entry which is preliminary data.</text>
</comment>
<dbReference type="InterPro" id="IPR001347">
    <property type="entry name" value="SIS_dom"/>
</dbReference>
<dbReference type="Proteomes" id="UP001597041">
    <property type="component" value="Unassembled WGS sequence"/>
</dbReference>
<dbReference type="InterPro" id="IPR000281">
    <property type="entry name" value="HTH_RpiR"/>
</dbReference>
<sequence length="283" mass="31831">MNIQDLILKYYNDLSKGHRKVADYLLENTLEFSVSTVEEIAKEVSTSKATVIRLSYALGFGSFSSMQKSLKAQLLNEDESPRQTENITDDDVNNLLSLTLNRDIFILEKLKENLDINRLNDVIKELADADEIKIAGYGASFSAAHWFYTKLSMIREDVTLLSSIISLNAPGDVLSREKDKVIYVLLSFPSYMSETLKLANIAKEKGAKIIVISDRLLSPVARIADICLTTDINVSSVNLVSMSSVHSLLNLIATGMEFDNKEVVTERLRKINEIYSKNEYFLE</sequence>
<keyword evidence="3" id="KW-0804">Transcription</keyword>
<accession>A0ABW3NIK6</accession>
<evidence type="ECO:0000256" key="3">
    <source>
        <dbReference type="ARBA" id="ARBA00023163"/>
    </source>
</evidence>
<reference evidence="7" key="1">
    <citation type="journal article" date="2019" name="Int. J. Syst. Evol. Microbiol.">
        <title>The Global Catalogue of Microorganisms (GCM) 10K type strain sequencing project: providing services to taxonomists for standard genome sequencing and annotation.</title>
        <authorList>
            <consortium name="The Broad Institute Genomics Platform"/>
            <consortium name="The Broad Institute Genome Sequencing Center for Infectious Disease"/>
            <person name="Wu L."/>
            <person name="Ma J."/>
        </authorList>
    </citation>
    <scope>NUCLEOTIDE SEQUENCE [LARGE SCALE GENOMIC DNA]</scope>
    <source>
        <strain evidence="7">CCUG 56608</strain>
    </source>
</reference>
<feature type="domain" description="SIS" evidence="5">
    <location>
        <begin position="122"/>
        <end position="261"/>
    </location>
</feature>
<dbReference type="PROSITE" id="PS51071">
    <property type="entry name" value="HTH_RPIR"/>
    <property type="match status" value="1"/>
</dbReference>
<proteinExistence type="predicted"/>
<evidence type="ECO:0000313" key="6">
    <source>
        <dbReference type="EMBL" id="MFD1067642.1"/>
    </source>
</evidence>
<dbReference type="InterPro" id="IPR047640">
    <property type="entry name" value="RpiR-like"/>
</dbReference>
<dbReference type="PANTHER" id="PTHR30514">
    <property type="entry name" value="GLUCOKINASE"/>
    <property type="match status" value="1"/>
</dbReference>
<keyword evidence="1" id="KW-0805">Transcription regulation</keyword>
<dbReference type="InterPro" id="IPR009057">
    <property type="entry name" value="Homeodomain-like_sf"/>
</dbReference>
<evidence type="ECO:0000259" key="4">
    <source>
        <dbReference type="PROSITE" id="PS51071"/>
    </source>
</evidence>
<evidence type="ECO:0000256" key="1">
    <source>
        <dbReference type="ARBA" id="ARBA00023015"/>
    </source>
</evidence>
<dbReference type="InterPro" id="IPR036388">
    <property type="entry name" value="WH-like_DNA-bd_sf"/>
</dbReference>